<comment type="similarity">
    <text evidence="1">Belongs to the peptidase C1 family.</text>
</comment>
<dbReference type="AlphaFoldDB" id="A0A9P0CBS2"/>
<dbReference type="Pfam" id="PF00112">
    <property type="entry name" value="Peptidase_C1"/>
    <property type="match status" value="1"/>
</dbReference>
<dbReference type="GO" id="GO:0006508">
    <property type="term" value="P:proteolysis"/>
    <property type="evidence" value="ECO:0007669"/>
    <property type="project" value="UniProtKB-KW"/>
</dbReference>
<dbReference type="InterPro" id="IPR038765">
    <property type="entry name" value="Papain-like_cys_pep_sf"/>
</dbReference>
<dbReference type="EMBL" id="OU963863">
    <property type="protein sequence ID" value="CAH0765203.1"/>
    <property type="molecule type" value="Genomic_DNA"/>
</dbReference>
<keyword evidence="4" id="KW-0378">Hydrolase</keyword>
<evidence type="ECO:0000256" key="2">
    <source>
        <dbReference type="ARBA" id="ARBA00022670"/>
    </source>
</evidence>
<evidence type="ECO:0000259" key="8">
    <source>
        <dbReference type="SMART" id="SM00645"/>
    </source>
</evidence>
<evidence type="ECO:0000256" key="4">
    <source>
        <dbReference type="ARBA" id="ARBA00022801"/>
    </source>
</evidence>
<feature type="signal peptide" evidence="7">
    <location>
        <begin position="1"/>
        <end position="16"/>
    </location>
</feature>
<dbReference type="Proteomes" id="UP001152759">
    <property type="component" value="Chromosome 2"/>
</dbReference>
<dbReference type="CDD" id="cd02620">
    <property type="entry name" value="Peptidase_C1A_CathepsinB"/>
    <property type="match status" value="1"/>
</dbReference>
<keyword evidence="10" id="KW-1185">Reference proteome</keyword>
<evidence type="ECO:0000256" key="3">
    <source>
        <dbReference type="ARBA" id="ARBA00022729"/>
    </source>
</evidence>
<dbReference type="InterPro" id="IPR012599">
    <property type="entry name" value="Propeptide_C1A"/>
</dbReference>
<dbReference type="InterPro" id="IPR013128">
    <property type="entry name" value="Peptidase_C1A"/>
</dbReference>
<keyword evidence="3 7" id="KW-0732">Signal</keyword>
<dbReference type="GO" id="GO:0004197">
    <property type="term" value="F:cysteine-type endopeptidase activity"/>
    <property type="evidence" value="ECO:0007669"/>
    <property type="project" value="InterPro"/>
</dbReference>
<dbReference type="InterPro" id="IPR025660">
    <property type="entry name" value="Pept_his_AS"/>
</dbReference>
<dbReference type="SUPFAM" id="SSF54001">
    <property type="entry name" value="Cysteine proteinases"/>
    <property type="match status" value="1"/>
</dbReference>
<evidence type="ECO:0000313" key="9">
    <source>
        <dbReference type="EMBL" id="CAH0765203.1"/>
    </source>
</evidence>
<sequence>MKHVITILCLIARLDASPTKFFFLSNAFIEEINSKQDSWEAGRNFGEDVSLVELGLLTGTFMEGRKKELRLVKTFDPKWPERDQIPKNFDARQKWRKMCPRIGEVVDQGRCGSCWAISAAGSFTDRYCIATNGKHQMRLSAANVLSCCHDCGDGCDGGWEHLAWGYFNKHGLPTGGRWNTTEGCQPYNIPSPCKRSYNRHCPYKTCPMYDVTPKCQTRCTNEAYGKTLRKDRHFSGKEYALPKDERAIMKEIMTHGPVTAAFIAMYDFPHYKKGVYMPTEGAAPLGGHAVKVIGWGSHRNKPYWLVMNSWNQYWGDRGVVKMMRNHPSINLEDECWAAIPDLKRRKTCDDEVIWDDIWD</sequence>
<dbReference type="InterPro" id="IPR000668">
    <property type="entry name" value="Peptidase_C1A_C"/>
</dbReference>
<keyword evidence="2" id="KW-0645">Protease</keyword>
<protein>
    <recommendedName>
        <fullName evidence="8">Peptidase C1A papain C-terminal domain-containing protein</fullName>
    </recommendedName>
</protein>
<evidence type="ECO:0000256" key="1">
    <source>
        <dbReference type="ARBA" id="ARBA00008455"/>
    </source>
</evidence>
<dbReference type="InterPro" id="IPR000169">
    <property type="entry name" value="Pept_cys_AS"/>
</dbReference>
<keyword evidence="6" id="KW-1015">Disulfide bond</keyword>
<dbReference type="Gene3D" id="3.90.70.10">
    <property type="entry name" value="Cysteine proteinases"/>
    <property type="match status" value="1"/>
</dbReference>
<feature type="chain" id="PRO_5040441341" description="Peptidase C1A papain C-terminal domain-containing protein" evidence="7">
    <location>
        <begin position="17"/>
        <end position="359"/>
    </location>
</feature>
<dbReference type="SMART" id="SM00645">
    <property type="entry name" value="Pept_C1"/>
    <property type="match status" value="1"/>
</dbReference>
<feature type="domain" description="Peptidase C1A papain C-terminal" evidence="8">
    <location>
        <begin position="85"/>
        <end position="339"/>
    </location>
</feature>
<dbReference type="PROSITE" id="PS00639">
    <property type="entry name" value="THIOL_PROTEASE_HIS"/>
    <property type="match status" value="1"/>
</dbReference>
<evidence type="ECO:0000256" key="7">
    <source>
        <dbReference type="SAM" id="SignalP"/>
    </source>
</evidence>
<dbReference type="PRINTS" id="PR00705">
    <property type="entry name" value="PAPAIN"/>
</dbReference>
<organism evidence="9 10">
    <name type="scientific">Bemisia tabaci</name>
    <name type="common">Sweetpotato whitefly</name>
    <name type="synonym">Aleurodes tabaci</name>
    <dbReference type="NCBI Taxonomy" id="7038"/>
    <lineage>
        <taxon>Eukaryota</taxon>
        <taxon>Metazoa</taxon>
        <taxon>Ecdysozoa</taxon>
        <taxon>Arthropoda</taxon>
        <taxon>Hexapoda</taxon>
        <taxon>Insecta</taxon>
        <taxon>Pterygota</taxon>
        <taxon>Neoptera</taxon>
        <taxon>Paraneoptera</taxon>
        <taxon>Hemiptera</taxon>
        <taxon>Sternorrhyncha</taxon>
        <taxon>Aleyrodoidea</taxon>
        <taxon>Aleyrodidae</taxon>
        <taxon>Aleyrodinae</taxon>
        <taxon>Bemisia</taxon>
    </lineage>
</organism>
<evidence type="ECO:0000313" key="10">
    <source>
        <dbReference type="Proteomes" id="UP001152759"/>
    </source>
</evidence>
<proteinExistence type="inferred from homology"/>
<gene>
    <name evidence="9" type="ORF">BEMITA_LOCUS3460</name>
</gene>
<dbReference type="PROSITE" id="PS00139">
    <property type="entry name" value="THIOL_PROTEASE_CYS"/>
    <property type="match status" value="1"/>
</dbReference>
<keyword evidence="5" id="KW-0788">Thiol protease</keyword>
<name>A0A9P0CBS2_BEMTA</name>
<accession>A0A9P0CBS2</accession>
<reference evidence="9" key="1">
    <citation type="submission" date="2021-12" db="EMBL/GenBank/DDBJ databases">
        <authorList>
            <person name="King R."/>
        </authorList>
    </citation>
    <scope>NUCLEOTIDE SEQUENCE</scope>
</reference>
<dbReference type="Pfam" id="PF08127">
    <property type="entry name" value="Propeptide_C1"/>
    <property type="match status" value="1"/>
</dbReference>
<evidence type="ECO:0000256" key="5">
    <source>
        <dbReference type="ARBA" id="ARBA00022807"/>
    </source>
</evidence>
<evidence type="ECO:0000256" key="6">
    <source>
        <dbReference type="ARBA" id="ARBA00023157"/>
    </source>
</evidence>
<dbReference type="PANTHER" id="PTHR12411">
    <property type="entry name" value="CYSTEINE PROTEASE FAMILY C1-RELATED"/>
    <property type="match status" value="1"/>
</dbReference>